<accession>A0ABP0TLD3</accession>
<feature type="region of interest" description="Disordered" evidence="1">
    <location>
        <begin position="416"/>
        <end position="436"/>
    </location>
</feature>
<evidence type="ECO:0000256" key="1">
    <source>
        <dbReference type="SAM" id="MobiDB-lite"/>
    </source>
</evidence>
<keyword evidence="4" id="KW-1185">Reference proteome</keyword>
<feature type="compositionally biased region" description="Polar residues" evidence="1">
    <location>
        <begin position="416"/>
        <end position="431"/>
    </location>
</feature>
<protein>
    <recommendedName>
        <fullName evidence="2">Transglycosylase SLT domain-containing protein</fullName>
    </recommendedName>
</protein>
<dbReference type="Pfam" id="PF01464">
    <property type="entry name" value="SLT"/>
    <property type="match status" value="1"/>
</dbReference>
<evidence type="ECO:0000313" key="3">
    <source>
        <dbReference type="EMBL" id="CAK9198901.1"/>
    </source>
</evidence>
<evidence type="ECO:0000259" key="2">
    <source>
        <dbReference type="Pfam" id="PF01464"/>
    </source>
</evidence>
<sequence length="465" mass="53258">MAPNMKFWDDWADVEDMDAMWNHPDVCKEWLAAGEERGQKVHMSRNFDGKPYVTHTEMRAMAEILTSRYFKRLDVAMICAIAEIESARQPLAYRYEKKLQEASTGLMQTLQSTAEWLSTDMGYRAYTIDAVSALLYRPFVSVYFGAAYLKWLSTYDGKKRNEEFVVRGYNGGPRGATEKSTLGYWNKYLIAKQNLPTTARLVLLEFCKLDPQSEVSAKIGEGFAAGFSSTLVKEWTYWEERVSMEDLDDMWRHPEVKREWTQSNEKKGQVRFARDAELQPYLTTTELKAVAEITVARHFADRGVSSVMLRNIAEVSSKRRLYGADGKSGIMQTSYPTVVWLYKDMGYKKCKLRSPEDLWSPFVAMYFGAAYVCWLSTYQGRLRTDEFVVKAYHGGPNGVDNPAAIRFWHRYQDCGQTSSRPAQTQQLQKSGSTGGGQWAALWRRADGNQRTSPSTSVWRRIWASG</sequence>
<organism evidence="3 4">
    <name type="scientific">Sphagnum troendelagicum</name>
    <dbReference type="NCBI Taxonomy" id="128251"/>
    <lineage>
        <taxon>Eukaryota</taxon>
        <taxon>Viridiplantae</taxon>
        <taxon>Streptophyta</taxon>
        <taxon>Embryophyta</taxon>
        <taxon>Bryophyta</taxon>
        <taxon>Sphagnophytina</taxon>
        <taxon>Sphagnopsida</taxon>
        <taxon>Sphagnales</taxon>
        <taxon>Sphagnaceae</taxon>
        <taxon>Sphagnum</taxon>
    </lineage>
</organism>
<name>A0ABP0TLD3_9BRYO</name>
<dbReference type="InterPro" id="IPR008258">
    <property type="entry name" value="Transglycosylase_SLT_dom_1"/>
</dbReference>
<dbReference type="PANTHER" id="PTHR37179:SF1">
    <property type="entry name" value="TRANSGLYCOSYLASE"/>
    <property type="match status" value="1"/>
</dbReference>
<evidence type="ECO:0000313" key="4">
    <source>
        <dbReference type="Proteomes" id="UP001497512"/>
    </source>
</evidence>
<dbReference type="EMBL" id="OZ019904">
    <property type="protein sequence ID" value="CAK9198901.1"/>
    <property type="molecule type" value="Genomic_DNA"/>
</dbReference>
<proteinExistence type="predicted"/>
<dbReference type="InterPro" id="IPR023346">
    <property type="entry name" value="Lysozyme-like_dom_sf"/>
</dbReference>
<reference evidence="3" key="1">
    <citation type="submission" date="2024-02" db="EMBL/GenBank/DDBJ databases">
        <authorList>
            <consortium name="ELIXIR-Norway"/>
            <consortium name="Elixir Norway"/>
        </authorList>
    </citation>
    <scope>NUCLEOTIDE SEQUENCE</scope>
</reference>
<dbReference type="Proteomes" id="UP001497512">
    <property type="component" value="Chromosome 12"/>
</dbReference>
<gene>
    <name evidence="3" type="ORF">CSSPTR1EN2_LOCUS4668</name>
</gene>
<dbReference type="SUPFAM" id="SSF53955">
    <property type="entry name" value="Lysozyme-like"/>
    <property type="match status" value="2"/>
</dbReference>
<dbReference type="PANTHER" id="PTHR37179">
    <property type="entry name" value="TRANSGLYCOSYLASE"/>
    <property type="match status" value="1"/>
</dbReference>
<dbReference type="Gene3D" id="1.10.530.10">
    <property type="match status" value="2"/>
</dbReference>
<feature type="domain" description="Transglycosylase SLT" evidence="2">
    <location>
        <begin position="72"/>
        <end position="175"/>
    </location>
</feature>